<dbReference type="RefSeq" id="WP_262942334.1">
    <property type="nucleotide sequence ID" value="NZ_JAIQCT010000003.1"/>
</dbReference>
<evidence type="ECO:0000313" key="3">
    <source>
        <dbReference type="EMBL" id="MDQ1861736.1"/>
    </source>
</evidence>
<dbReference type="PANTHER" id="PTHR33741">
    <property type="entry name" value="TRANSMEMBRANE PROTEIN DDB_G0269096-RELATED"/>
    <property type="match status" value="1"/>
</dbReference>
<reference evidence="3" key="1">
    <citation type="submission" date="2023-07" db="EMBL/GenBank/DDBJ databases">
        <title>In vitro acaricidal activity of Serratia ureilytica strains isolated from Mimosa pudica nodules againts the dust mite Tyrophagus putrescentiae.</title>
        <authorList>
            <person name="Wong-Villareal A."/>
            <person name="Cerqueda-Garcia D."/>
        </authorList>
    </citation>
    <scope>NUCLEOTIDE SEQUENCE</scope>
    <source>
        <strain evidence="3">UTS2</strain>
    </source>
</reference>
<proteinExistence type="predicted"/>
<gene>
    <name evidence="3" type="ORF">Q6237_12145</name>
</gene>
<keyword evidence="1" id="KW-0472">Membrane</keyword>
<feature type="transmembrane region" description="Helical" evidence="1">
    <location>
        <begin position="92"/>
        <end position="117"/>
    </location>
</feature>
<name>A0ABU0VJX4_9GAMM</name>
<feature type="transmembrane region" description="Helical" evidence="1">
    <location>
        <begin position="28"/>
        <end position="46"/>
    </location>
</feature>
<keyword evidence="1" id="KW-0812">Transmembrane</keyword>
<evidence type="ECO:0000313" key="4">
    <source>
        <dbReference type="Proteomes" id="UP001177872"/>
    </source>
</evidence>
<organism evidence="3 4">
    <name type="scientific">Serratia ureilytica</name>
    <dbReference type="NCBI Taxonomy" id="300181"/>
    <lineage>
        <taxon>Bacteria</taxon>
        <taxon>Pseudomonadati</taxon>
        <taxon>Pseudomonadota</taxon>
        <taxon>Gammaproteobacteria</taxon>
        <taxon>Enterobacterales</taxon>
        <taxon>Yersiniaceae</taxon>
        <taxon>Serratia</taxon>
    </lineage>
</organism>
<keyword evidence="1" id="KW-1133">Transmembrane helix</keyword>
<sequence length="245" mass="26050">MKTQWIERVKVGCARLWPHPLAVGKREMLISSVGAGLGLMLAGWISHFILGEVNLWFIAPMGASAVLLFGVPNSPLAQPWSIVGGNALAATVGVSAGLLIPDPGLACGVAAAVAIGLMFKLRCLHPPGGAVALTAILGGPGIHQMGYHFVLYPVLLNSVLLAALAILFNNLAGRRYPHALAPAEAKPTNLPIDAVAITRADLHEALMEGDLFDIDEDDLQEILLRAEQLVHQRQHKVPDQPSVFR</sequence>
<feature type="domain" description="HPP transmembrane region" evidence="2">
    <location>
        <begin position="25"/>
        <end position="177"/>
    </location>
</feature>
<dbReference type="Pfam" id="PF04982">
    <property type="entry name" value="TM_HPP"/>
    <property type="match status" value="1"/>
</dbReference>
<feature type="transmembrane region" description="Helical" evidence="1">
    <location>
        <begin position="149"/>
        <end position="168"/>
    </location>
</feature>
<dbReference type="Proteomes" id="UP001177872">
    <property type="component" value="Unassembled WGS sequence"/>
</dbReference>
<evidence type="ECO:0000259" key="2">
    <source>
        <dbReference type="Pfam" id="PF04982"/>
    </source>
</evidence>
<comment type="caution">
    <text evidence="3">The sequence shown here is derived from an EMBL/GenBank/DDBJ whole genome shotgun (WGS) entry which is preliminary data.</text>
</comment>
<evidence type="ECO:0000256" key="1">
    <source>
        <dbReference type="SAM" id="Phobius"/>
    </source>
</evidence>
<dbReference type="EMBL" id="JAVCZN010000004">
    <property type="protein sequence ID" value="MDQ1861736.1"/>
    <property type="molecule type" value="Genomic_DNA"/>
</dbReference>
<dbReference type="PANTHER" id="PTHR33741:SF5">
    <property type="entry name" value="TRANSMEMBRANE PROTEIN DDB_G0269096-RELATED"/>
    <property type="match status" value="1"/>
</dbReference>
<protein>
    <submittedName>
        <fullName evidence="3">HPP family protein</fullName>
    </submittedName>
</protein>
<dbReference type="InterPro" id="IPR007065">
    <property type="entry name" value="HPP"/>
</dbReference>
<feature type="transmembrane region" description="Helical" evidence="1">
    <location>
        <begin position="53"/>
        <end position="72"/>
    </location>
</feature>
<dbReference type="InterPro" id="IPR058581">
    <property type="entry name" value="TM_HPP"/>
</dbReference>
<keyword evidence="4" id="KW-1185">Reference proteome</keyword>
<accession>A0ABU0VJX4</accession>